<gene>
    <name evidence="2" type="ORF">Poly51_55810</name>
</gene>
<evidence type="ECO:0000313" key="2">
    <source>
        <dbReference type="EMBL" id="TWU46186.1"/>
    </source>
</evidence>
<evidence type="ECO:0000313" key="3">
    <source>
        <dbReference type="Proteomes" id="UP000318288"/>
    </source>
</evidence>
<dbReference type="EMBL" id="SJPW01000008">
    <property type="protein sequence ID" value="TWU46186.1"/>
    <property type="molecule type" value="Genomic_DNA"/>
</dbReference>
<sequence>MPTAYVRSRESVVKDCIRKPNPLVHGLTNRPTFHPLSIHNVDNRNVRAMDELQRRSRIGSRLRTNHTSGIEPRTGQ</sequence>
<comment type="caution">
    <text evidence="2">The sequence shown here is derived from an EMBL/GenBank/DDBJ whole genome shotgun (WGS) entry which is preliminary data.</text>
</comment>
<feature type="region of interest" description="Disordered" evidence="1">
    <location>
        <begin position="54"/>
        <end position="76"/>
    </location>
</feature>
<evidence type="ECO:0000256" key="1">
    <source>
        <dbReference type="SAM" id="MobiDB-lite"/>
    </source>
</evidence>
<feature type="compositionally biased region" description="Basic residues" evidence="1">
    <location>
        <begin position="55"/>
        <end position="64"/>
    </location>
</feature>
<proteinExistence type="predicted"/>
<protein>
    <submittedName>
        <fullName evidence="2">Uncharacterized protein</fullName>
    </submittedName>
</protein>
<keyword evidence="3" id="KW-1185">Reference proteome</keyword>
<organism evidence="2 3">
    <name type="scientific">Rubripirellula tenax</name>
    <dbReference type="NCBI Taxonomy" id="2528015"/>
    <lineage>
        <taxon>Bacteria</taxon>
        <taxon>Pseudomonadati</taxon>
        <taxon>Planctomycetota</taxon>
        <taxon>Planctomycetia</taxon>
        <taxon>Pirellulales</taxon>
        <taxon>Pirellulaceae</taxon>
        <taxon>Rubripirellula</taxon>
    </lineage>
</organism>
<reference evidence="2 3" key="1">
    <citation type="submission" date="2019-02" db="EMBL/GenBank/DDBJ databases">
        <title>Deep-cultivation of Planctomycetes and their phenomic and genomic characterization uncovers novel biology.</title>
        <authorList>
            <person name="Wiegand S."/>
            <person name="Jogler M."/>
            <person name="Boedeker C."/>
            <person name="Pinto D."/>
            <person name="Vollmers J."/>
            <person name="Rivas-Marin E."/>
            <person name="Kohn T."/>
            <person name="Peeters S.H."/>
            <person name="Heuer A."/>
            <person name="Rast P."/>
            <person name="Oberbeckmann S."/>
            <person name="Bunk B."/>
            <person name="Jeske O."/>
            <person name="Meyerdierks A."/>
            <person name="Storesund J.E."/>
            <person name="Kallscheuer N."/>
            <person name="Luecker S."/>
            <person name="Lage O.M."/>
            <person name="Pohl T."/>
            <person name="Merkel B.J."/>
            <person name="Hornburger P."/>
            <person name="Mueller R.-W."/>
            <person name="Bruemmer F."/>
            <person name="Labrenz M."/>
            <person name="Spormann A.M."/>
            <person name="Op Den Camp H."/>
            <person name="Overmann J."/>
            <person name="Amann R."/>
            <person name="Jetten M.S.M."/>
            <person name="Mascher T."/>
            <person name="Medema M.H."/>
            <person name="Devos D.P."/>
            <person name="Kaster A.-K."/>
            <person name="Ovreas L."/>
            <person name="Rohde M."/>
            <person name="Galperin M.Y."/>
            <person name="Jogler C."/>
        </authorList>
    </citation>
    <scope>NUCLEOTIDE SEQUENCE [LARGE SCALE GENOMIC DNA]</scope>
    <source>
        <strain evidence="2 3">Poly51</strain>
    </source>
</reference>
<dbReference type="AlphaFoldDB" id="A0A5C6EF25"/>
<accession>A0A5C6EF25</accession>
<name>A0A5C6EF25_9BACT</name>
<dbReference type="Proteomes" id="UP000318288">
    <property type="component" value="Unassembled WGS sequence"/>
</dbReference>